<dbReference type="AlphaFoldDB" id="A0A1I1DAL9"/>
<proteinExistence type="predicted"/>
<evidence type="ECO:0000313" key="1">
    <source>
        <dbReference type="EMBL" id="SFB70118.1"/>
    </source>
</evidence>
<reference evidence="2" key="1">
    <citation type="submission" date="2016-10" db="EMBL/GenBank/DDBJ databases">
        <authorList>
            <person name="Varghese N."/>
            <person name="Submissions S."/>
        </authorList>
    </citation>
    <scope>NUCLEOTIDE SEQUENCE [LARGE SCALE GENOMIC DNA]</scope>
    <source>
        <strain evidence="2">ATCC 43811</strain>
    </source>
</reference>
<organism evidence="1 2">
    <name type="scientific">Brevinema andersonii</name>
    <dbReference type="NCBI Taxonomy" id="34097"/>
    <lineage>
        <taxon>Bacteria</taxon>
        <taxon>Pseudomonadati</taxon>
        <taxon>Spirochaetota</taxon>
        <taxon>Spirochaetia</taxon>
        <taxon>Brevinematales</taxon>
        <taxon>Brevinemataceae</taxon>
        <taxon>Brevinema</taxon>
    </lineage>
</organism>
<dbReference type="RefSeq" id="WP_092317710.1">
    <property type="nucleotide sequence ID" value="NZ_FOKY01000001.1"/>
</dbReference>
<sequence length="190" mass="20984">MKYLFLLLFFSACAIEEVERQPLLASPLGLNVQVVSRTSPLPAVPEGIAMYFTANNNEIYFTGFSLYISTRKEDFQCYDGTFFAIKPTLVPGSQARLLTNYTFANETNLSISVNGAMAFPELYLYPPDATFTAGTRNFATTTFTELPPLPDGTGGGPFVPGITYYFVAFSYSTVDNVYSLPSNIEQITYP</sequence>
<name>A0A1I1DAL9_BREAD</name>
<keyword evidence="2" id="KW-1185">Reference proteome</keyword>
<protein>
    <submittedName>
        <fullName evidence="1">Uncharacterized protein</fullName>
    </submittedName>
</protein>
<dbReference type="Proteomes" id="UP000240042">
    <property type="component" value="Unassembled WGS sequence"/>
</dbReference>
<dbReference type="EMBL" id="FOKY01000001">
    <property type="protein sequence ID" value="SFB70118.1"/>
    <property type="molecule type" value="Genomic_DNA"/>
</dbReference>
<evidence type="ECO:0000313" key="2">
    <source>
        <dbReference type="Proteomes" id="UP000240042"/>
    </source>
</evidence>
<accession>A0A1I1DAL9</accession>
<dbReference type="STRING" id="34097.SAMN02745150_00328"/>
<gene>
    <name evidence="1" type="ORF">SAMN02745150_00328</name>
</gene>